<dbReference type="Pfam" id="PF00069">
    <property type="entry name" value="Pkinase"/>
    <property type="match status" value="1"/>
</dbReference>
<evidence type="ECO:0000313" key="7">
    <source>
        <dbReference type="EMBL" id="KAF6175079.1"/>
    </source>
</evidence>
<dbReference type="SMART" id="SM00220">
    <property type="entry name" value="S_TKc"/>
    <property type="match status" value="1"/>
</dbReference>
<dbReference type="GO" id="GO:0005524">
    <property type="term" value="F:ATP binding"/>
    <property type="evidence" value="ECO:0007669"/>
    <property type="project" value="UniProtKB-KW"/>
</dbReference>
<keyword evidence="5" id="KW-0539">Nucleus</keyword>
<evidence type="ECO:0000256" key="2">
    <source>
        <dbReference type="ARBA" id="ARBA00004123"/>
    </source>
</evidence>
<dbReference type="FunFam" id="2.20.28.200:FF:000003">
    <property type="entry name" value="NAD-dependent protein deacetylase SRT1"/>
    <property type="match status" value="1"/>
</dbReference>
<evidence type="ECO:0000256" key="4">
    <source>
        <dbReference type="ARBA" id="ARBA00022840"/>
    </source>
</evidence>
<keyword evidence="4" id="KW-0067">ATP-binding</keyword>
<dbReference type="GO" id="GO:0004674">
    <property type="term" value="F:protein serine/threonine kinase activity"/>
    <property type="evidence" value="ECO:0007669"/>
    <property type="project" value="TreeGrafter"/>
</dbReference>
<dbReference type="Gene3D" id="3.30.200.20">
    <property type="entry name" value="Phosphorylase Kinase, domain 1"/>
    <property type="match status" value="1"/>
</dbReference>
<dbReference type="PANTHER" id="PTHR24346:SF39">
    <property type="entry name" value="SERINE_THREONINE-PROTEIN KINASE GRIK1-RELATED"/>
    <property type="match status" value="1"/>
</dbReference>
<dbReference type="InterPro" id="IPR000719">
    <property type="entry name" value="Prot_kinase_dom"/>
</dbReference>
<dbReference type="InterPro" id="IPR011009">
    <property type="entry name" value="Kinase-like_dom_sf"/>
</dbReference>
<keyword evidence="3" id="KW-0547">Nucleotide-binding</keyword>
<gene>
    <name evidence="7" type="ORF">GIB67_038992</name>
</gene>
<comment type="cofactor">
    <cofactor evidence="1">
        <name>Zn(2+)</name>
        <dbReference type="ChEBI" id="CHEBI:29105"/>
    </cofactor>
</comment>
<dbReference type="SUPFAM" id="SSF52467">
    <property type="entry name" value="DHS-like NAD/FAD-binding domain"/>
    <property type="match status" value="1"/>
</dbReference>
<dbReference type="OrthoDB" id="1707802at2759"/>
<evidence type="ECO:0000256" key="5">
    <source>
        <dbReference type="ARBA" id="ARBA00023242"/>
    </source>
</evidence>
<dbReference type="InterPro" id="IPR008271">
    <property type="entry name" value="Ser/Thr_kinase_AS"/>
</dbReference>
<accession>A0A7J7P6L3</accession>
<reference evidence="7 8" key="1">
    <citation type="journal article" date="2020" name="IScience">
        <title>Genome Sequencing of the Endangered Kingdonia uniflora (Circaeasteraceae, Ranunculales) Reveals Potential Mechanisms of Evolutionary Specialization.</title>
        <authorList>
            <person name="Sun Y."/>
            <person name="Deng T."/>
            <person name="Zhang A."/>
            <person name="Moore M.J."/>
            <person name="Landis J.B."/>
            <person name="Lin N."/>
            <person name="Zhang H."/>
            <person name="Zhang X."/>
            <person name="Huang J."/>
            <person name="Zhang X."/>
            <person name="Sun H."/>
            <person name="Wang H."/>
        </authorList>
    </citation>
    <scope>NUCLEOTIDE SEQUENCE [LARGE SCALE GENOMIC DNA]</scope>
    <source>
        <strain evidence="7">TB1705</strain>
        <tissue evidence="7">Leaf</tissue>
    </source>
</reference>
<dbReference type="Gene3D" id="1.10.510.10">
    <property type="entry name" value="Transferase(Phosphotransferase) domain 1"/>
    <property type="match status" value="1"/>
</dbReference>
<dbReference type="GO" id="GO:0005634">
    <property type="term" value="C:nucleus"/>
    <property type="evidence" value="ECO:0007669"/>
    <property type="project" value="UniProtKB-SubCell"/>
</dbReference>
<evidence type="ECO:0000256" key="1">
    <source>
        <dbReference type="ARBA" id="ARBA00001947"/>
    </source>
</evidence>
<dbReference type="InterPro" id="IPR029035">
    <property type="entry name" value="DHS-like_NAD/FAD-binding_dom"/>
</dbReference>
<dbReference type="GO" id="GO:0005737">
    <property type="term" value="C:cytoplasm"/>
    <property type="evidence" value="ECO:0007669"/>
    <property type="project" value="TreeGrafter"/>
</dbReference>
<dbReference type="EMBL" id="JACGCM010000218">
    <property type="protein sequence ID" value="KAF6175079.1"/>
    <property type="molecule type" value="Genomic_DNA"/>
</dbReference>
<sequence>MREKLSELHGNSFREVCPSCGAEYLRDFEVETIGMKKTPRRSSDHLFGARLKDKILDWENALPTKEMIHSEMNCTRSDFVLCLGTRSKNDGKQYTIKAFHKSHLLKLRVAPSEIAMTDVLREVMIMKILGHPNIINLIEVIDNLNTNHFCMGKSVCEGSGPSGILEEKTTRKYRRDVVAGLMYLHAHNILHGDIKPNNLLVTSTGTVKIGDFIVSQVFEVQIPLEVVDLRPSRDVVVLDFSYKFRSTMVNAKFRLPAVLSKVMQPISVSSEEFFPQWRSLSGPLPVICNFYALEL</sequence>
<dbReference type="SUPFAM" id="SSF56112">
    <property type="entry name" value="Protein kinase-like (PK-like)"/>
    <property type="match status" value="1"/>
</dbReference>
<comment type="subcellular location">
    <subcellularLocation>
        <location evidence="2">Nucleus</location>
    </subcellularLocation>
</comment>
<comment type="caution">
    <text evidence="7">The sequence shown here is derived from an EMBL/GenBank/DDBJ whole genome shotgun (WGS) entry which is preliminary data.</text>
</comment>
<proteinExistence type="predicted"/>
<protein>
    <recommendedName>
        <fullName evidence="6">Protein kinase domain-containing protein</fullName>
    </recommendedName>
</protein>
<keyword evidence="8" id="KW-1185">Reference proteome</keyword>
<evidence type="ECO:0000259" key="6">
    <source>
        <dbReference type="PROSITE" id="PS50011"/>
    </source>
</evidence>
<dbReference type="Proteomes" id="UP000541444">
    <property type="component" value="Unassembled WGS sequence"/>
</dbReference>
<evidence type="ECO:0000313" key="8">
    <source>
        <dbReference type="Proteomes" id="UP000541444"/>
    </source>
</evidence>
<dbReference type="Gene3D" id="2.20.28.200">
    <property type="match status" value="1"/>
</dbReference>
<dbReference type="AlphaFoldDB" id="A0A7J7P6L3"/>
<organism evidence="7 8">
    <name type="scientific">Kingdonia uniflora</name>
    <dbReference type="NCBI Taxonomy" id="39325"/>
    <lineage>
        <taxon>Eukaryota</taxon>
        <taxon>Viridiplantae</taxon>
        <taxon>Streptophyta</taxon>
        <taxon>Embryophyta</taxon>
        <taxon>Tracheophyta</taxon>
        <taxon>Spermatophyta</taxon>
        <taxon>Magnoliopsida</taxon>
        <taxon>Ranunculales</taxon>
        <taxon>Circaeasteraceae</taxon>
        <taxon>Kingdonia</taxon>
    </lineage>
</organism>
<dbReference type="GO" id="GO:0035556">
    <property type="term" value="P:intracellular signal transduction"/>
    <property type="evidence" value="ECO:0007669"/>
    <property type="project" value="TreeGrafter"/>
</dbReference>
<dbReference type="PROSITE" id="PS50011">
    <property type="entry name" value="PROTEIN_KINASE_DOM"/>
    <property type="match status" value="1"/>
</dbReference>
<dbReference type="PANTHER" id="PTHR24346">
    <property type="entry name" value="MAP/MICROTUBULE AFFINITY-REGULATING KINASE"/>
    <property type="match status" value="1"/>
</dbReference>
<dbReference type="PROSITE" id="PS00108">
    <property type="entry name" value="PROTEIN_KINASE_ST"/>
    <property type="match status" value="1"/>
</dbReference>
<evidence type="ECO:0000256" key="3">
    <source>
        <dbReference type="ARBA" id="ARBA00022741"/>
    </source>
</evidence>
<feature type="domain" description="Protein kinase" evidence="6">
    <location>
        <begin position="68"/>
        <end position="295"/>
    </location>
</feature>
<name>A0A7J7P6L3_9MAGN</name>